<protein>
    <submittedName>
        <fullName evidence="1">Uncharacterized protein</fullName>
    </submittedName>
</protein>
<sequence>MVGVFGPVPRTGTVKVVISADSLIYYYAVWNGNRTVFARGTGKSYAYTRQGNRLTLRPTGEVMEIKELTEQSLTLAQPDPVPLAPGSPYSRVDFEYTYTR</sequence>
<proteinExistence type="predicted"/>
<dbReference type="EMBL" id="MDZB01000112">
    <property type="protein sequence ID" value="OGX84973.1"/>
    <property type="molecule type" value="Genomic_DNA"/>
</dbReference>
<dbReference type="STRING" id="1908237.BEN47_15555"/>
<organism evidence="1 2">
    <name type="scientific">Hymenobacter lapidarius</name>
    <dbReference type="NCBI Taxonomy" id="1908237"/>
    <lineage>
        <taxon>Bacteria</taxon>
        <taxon>Pseudomonadati</taxon>
        <taxon>Bacteroidota</taxon>
        <taxon>Cytophagia</taxon>
        <taxon>Cytophagales</taxon>
        <taxon>Hymenobacteraceae</taxon>
        <taxon>Hymenobacter</taxon>
    </lineage>
</organism>
<dbReference type="Proteomes" id="UP000176294">
    <property type="component" value="Unassembled WGS sequence"/>
</dbReference>
<gene>
    <name evidence="1" type="ORF">BEN47_15555</name>
</gene>
<name>A0A1G1T272_9BACT</name>
<evidence type="ECO:0000313" key="2">
    <source>
        <dbReference type="Proteomes" id="UP000176294"/>
    </source>
</evidence>
<comment type="caution">
    <text evidence="1">The sequence shown here is derived from an EMBL/GenBank/DDBJ whole genome shotgun (WGS) entry which is preliminary data.</text>
</comment>
<evidence type="ECO:0000313" key="1">
    <source>
        <dbReference type="EMBL" id="OGX84973.1"/>
    </source>
</evidence>
<accession>A0A1G1T272</accession>
<keyword evidence="2" id="KW-1185">Reference proteome</keyword>
<dbReference type="AlphaFoldDB" id="A0A1G1T272"/>
<reference evidence="1 2" key="1">
    <citation type="submission" date="2016-08" db="EMBL/GenBank/DDBJ databases">
        <title>Hymenobacter coccineus sp. nov., Hymenobacter lapidarius sp. nov. and Hymenobacter glacialis sp. nov., isolated from Antarctic soil.</title>
        <authorList>
            <person name="Sedlacek I."/>
            <person name="Kralova S."/>
            <person name="Kyrova K."/>
            <person name="Maslanova I."/>
            <person name="Stankova E."/>
            <person name="Vrbovska V."/>
            <person name="Nemec M."/>
            <person name="Bartak M."/>
            <person name="Svec P."/>
            <person name="Busse H.-J."/>
            <person name="Pantucek R."/>
        </authorList>
    </citation>
    <scope>NUCLEOTIDE SEQUENCE [LARGE SCALE GENOMIC DNA]</scope>
    <source>
        <strain evidence="1 2">CCM 8643</strain>
    </source>
</reference>